<evidence type="ECO:0000256" key="1">
    <source>
        <dbReference type="SAM" id="MobiDB-lite"/>
    </source>
</evidence>
<protein>
    <submittedName>
        <fullName evidence="2">Uncharacterized protein</fullName>
    </submittedName>
</protein>
<dbReference type="EMBL" id="AVOT02084063">
    <property type="protein sequence ID" value="MBW0569269.1"/>
    <property type="molecule type" value="Genomic_DNA"/>
</dbReference>
<evidence type="ECO:0000313" key="3">
    <source>
        <dbReference type="Proteomes" id="UP000765509"/>
    </source>
</evidence>
<keyword evidence="3" id="KW-1185">Reference proteome</keyword>
<organism evidence="2 3">
    <name type="scientific">Austropuccinia psidii MF-1</name>
    <dbReference type="NCBI Taxonomy" id="1389203"/>
    <lineage>
        <taxon>Eukaryota</taxon>
        <taxon>Fungi</taxon>
        <taxon>Dikarya</taxon>
        <taxon>Basidiomycota</taxon>
        <taxon>Pucciniomycotina</taxon>
        <taxon>Pucciniomycetes</taxon>
        <taxon>Pucciniales</taxon>
        <taxon>Sphaerophragmiaceae</taxon>
        <taxon>Austropuccinia</taxon>
    </lineage>
</organism>
<sequence length="132" mass="15277">MQKTVTFNNTQEVVSMNMSSTTSTLHTNSTPLKQSTPNQMTSPTPYHLPLSNPLFPQQSHLRLPPPPQLLLRNKFPNIHQMSPPEDLHNVNLLISTMTTLWKYKPITSPILQLRSIHLLQQMKLFKKNYMFQ</sequence>
<reference evidence="2" key="1">
    <citation type="submission" date="2021-03" db="EMBL/GenBank/DDBJ databases">
        <title>Draft genome sequence of rust myrtle Austropuccinia psidii MF-1, a brazilian biotype.</title>
        <authorList>
            <person name="Quecine M.C."/>
            <person name="Pachon D.M.R."/>
            <person name="Bonatelli M.L."/>
            <person name="Correr F.H."/>
            <person name="Franceschini L.M."/>
            <person name="Leite T.F."/>
            <person name="Margarido G.R.A."/>
            <person name="Almeida C.A."/>
            <person name="Ferrarezi J.A."/>
            <person name="Labate C.A."/>
        </authorList>
    </citation>
    <scope>NUCLEOTIDE SEQUENCE</scope>
    <source>
        <strain evidence="2">MF-1</strain>
    </source>
</reference>
<evidence type="ECO:0000313" key="2">
    <source>
        <dbReference type="EMBL" id="MBW0569269.1"/>
    </source>
</evidence>
<name>A0A9Q3PPG3_9BASI</name>
<dbReference type="Proteomes" id="UP000765509">
    <property type="component" value="Unassembled WGS sequence"/>
</dbReference>
<feature type="region of interest" description="Disordered" evidence="1">
    <location>
        <begin position="17"/>
        <end position="43"/>
    </location>
</feature>
<gene>
    <name evidence="2" type="ORF">O181_108984</name>
</gene>
<comment type="caution">
    <text evidence="2">The sequence shown here is derived from an EMBL/GenBank/DDBJ whole genome shotgun (WGS) entry which is preliminary data.</text>
</comment>
<feature type="compositionally biased region" description="Low complexity" evidence="1">
    <location>
        <begin position="17"/>
        <end position="30"/>
    </location>
</feature>
<accession>A0A9Q3PPG3</accession>
<dbReference type="AlphaFoldDB" id="A0A9Q3PPG3"/>
<proteinExistence type="predicted"/>
<feature type="compositionally biased region" description="Polar residues" evidence="1">
    <location>
        <begin position="31"/>
        <end position="43"/>
    </location>
</feature>